<dbReference type="Gene3D" id="1.25.40.880">
    <property type="entry name" value="Alkyl sulfatase, dimerisation domain"/>
    <property type="match status" value="1"/>
</dbReference>
<dbReference type="PANTHER" id="PTHR43223">
    <property type="entry name" value="ALKYL/ARYL-SULFATASE"/>
    <property type="match status" value="1"/>
</dbReference>
<dbReference type="InterPro" id="IPR036866">
    <property type="entry name" value="RibonucZ/Hydroxyglut_hydro"/>
</dbReference>
<dbReference type="GO" id="GO:0046983">
    <property type="term" value="F:protein dimerization activity"/>
    <property type="evidence" value="ECO:0007669"/>
    <property type="project" value="InterPro"/>
</dbReference>
<evidence type="ECO:0000259" key="1">
    <source>
        <dbReference type="SMART" id="SM00849"/>
    </source>
</evidence>
<reference evidence="2" key="1">
    <citation type="submission" date="2021-01" db="EMBL/GenBank/DDBJ databases">
        <title>Whole genome shotgun sequence of Acrocarpospora phusangensis NBRC 108782.</title>
        <authorList>
            <person name="Komaki H."/>
            <person name="Tamura T."/>
        </authorList>
    </citation>
    <scope>NUCLEOTIDE SEQUENCE</scope>
    <source>
        <strain evidence="2">NBRC 108782</strain>
    </source>
</reference>
<dbReference type="InterPro" id="IPR001279">
    <property type="entry name" value="Metallo-B-lactamas"/>
</dbReference>
<gene>
    <name evidence="2" type="ORF">Aph01nite_59610</name>
</gene>
<dbReference type="InterPro" id="IPR029228">
    <property type="entry name" value="Alkyl_sulf_dimr"/>
</dbReference>
<dbReference type="PANTHER" id="PTHR43223:SF2">
    <property type="entry name" value="METALLO-BETA-LACTAMASE DOMAIN-CONTAINING PROTEIN"/>
    <property type="match status" value="1"/>
</dbReference>
<protein>
    <submittedName>
        <fullName evidence="2">Alkyl sulfatase</fullName>
    </submittedName>
</protein>
<dbReference type="SUPFAM" id="SSF56281">
    <property type="entry name" value="Metallo-hydrolase/oxidoreductase"/>
    <property type="match status" value="1"/>
</dbReference>
<comment type="caution">
    <text evidence="2">The sequence shown here is derived from an EMBL/GenBank/DDBJ whole genome shotgun (WGS) entry which is preliminary data.</text>
</comment>
<accession>A0A919QGV4</accession>
<dbReference type="Pfam" id="PF14863">
    <property type="entry name" value="Alkyl_sulf_dimr"/>
    <property type="match status" value="1"/>
</dbReference>
<keyword evidence="3" id="KW-1185">Reference proteome</keyword>
<evidence type="ECO:0000313" key="3">
    <source>
        <dbReference type="Proteomes" id="UP000640052"/>
    </source>
</evidence>
<sequence>MPETVFDYAERAWLGDLDDILDGGSFGGEVHDVADGVGWYPAFGNSITFATADDLILFDTGSPFGAADLFRAVRAWTPNPLTTAFYSHGHIDHVFGMGPFDDEAADLGRPRPIVIAHEAVTERFARYAITRGYNGVINRRQFQSSTLEWPSVYRLPDVTYHETMTISRGGLTFRLFHVKGETDDATIAYIPQRKVLCMGDMFLWVAPNCGNPQKVQRYPAEWARALRHAAGLGAEIMLPSHGAPVFGPDRIATALLETAEWLESLVEQTLKLLNEGARLDEIIHAVRPPAHLAERPYLQARYDEPEFVVRNLWRQYGGWYDGNPANLKPAPDPIVARAIAELAGGAQVLADTALRAAADGDLRLAGHLAEMAALAAPADEAIHRARAEVFSARAKAERSLMAQGIFTWAAAESQSIINGQPPETRSPFTSGTS</sequence>
<dbReference type="SMART" id="SM00849">
    <property type="entry name" value="Lactamase_B"/>
    <property type="match status" value="1"/>
</dbReference>
<dbReference type="Gene3D" id="3.60.15.10">
    <property type="entry name" value="Ribonuclease Z/Hydroxyacylglutathione hydrolase-like"/>
    <property type="match status" value="1"/>
</dbReference>
<proteinExistence type="predicted"/>
<dbReference type="InterPro" id="IPR052195">
    <property type="entry name" value="Bact_Alkyl/Aryl-Sulfatase"/>
</dbReference>
<dbReference type="AlphaFoldDB" id="A0A919QGV4"/>
<dbReference type="Pfam" id="PF00753">
    <property type="entry name" value="Lactamase_B"/>
    <property type="match status" value="1"/>
</dbReference>
<organism evidence="2 3">
    <name type="scientific">Acrocarpospora phusangensis</name>
    <dbReference type="NCBI Taxonomy" id="1070424"/>
    <lineage>
        <taxon>Bacteria</taxon>
        <taxon>Bacillati</taxon>
        <taxon>Actinomycetota</taxon>
        <taxon>Actinomycetes</taxon>
        <taxon>Streptosporangiales</taxon>
        <taxon>Streptosporangiaceae</taxon>
        <taxon>Acrocarpospora</taxon>
    </lineage>
</organism>
<evidence type="ECO:0000313" key="2">
    <source>
        <dbReference type="EMBL" id="GIH27651.1"/>
    </source>
</evidence>
<name>A0A919QGV4_9ACTN</name>
<feature type="domain" description="Metallo-beta-lactamase" evidence="1">
    <location>
        <begin position="43"/>
        <end position="241"/>
    </location>
</feature>
<dbReference type="InterPro" id="IPR038536">
    <property type="entry name" value="Alkyl/aryl-sulf_dimr_sf"/>
</dbReference>
<dbReference type="Proteomes" id="UP000640052">
    <property type="component" value="Unassembled WGS sequence"/>
</dbReference>
<dbReference type="EMBL" id="BOOA01000059">
    <property type="protein sequence ID" value="GIH27651.1"/>
    <property type="molecule type" value="Genomic_DNA"/>
</dbReference>